<dbReference type="PANTHER" id="PTHR10809">
    <property type="entry name" value="VESICLE-ASSOCIATED MEMBRANE PROTEIN-ASSOCIATED PROTEIN"/>
    <property type="match status" value="1"/>
</dbReference>
<reference evidence="6" key="2">
    <citation type="submission" date="2023-06" db="EMBL/GenBank/DDBJ databases">
        <authorList>
            <person name="Ma L."/>
            <person name="Liu K.-W."/>
            <person name="Li Z."/>
            <person name="Hsiao Y.-Y."/>
            <person name="Qi Y."/>
            <person name="Fu T."/>
            <person name="Tang G."/>
            <person name="Zhang D."/>
            <person name="Sun W.-H."/>
            <person name="Liu D.-K."/>
            <person name="Li Y."/>
            <person name="Chen G.-Z."/>
            <person name="Liu X.-D."/>
            <person name="Liao X.-Y."/>
            <person name="Jiang Y.-T."/>
            <person name="Yu X."/>
            <person name="Hao Y."/>
            <person name="Huang J."/>
            <person name="Zhao X.-W."/>
            <person name="Ke S."/>
            <person name="Chen Y.-Y."/>
            <person name="Wu W.-L."/>
            <person name="Hsu J.-L."/>
            <person name="Lin Y.-F."/>
            <person name="Huang M.-D."/>
            <person name="Li C.-Y."/>
            <person name="Huang L."/>
            <person name="Wang Z.-W."/>
            <person name="Zhao X."/>
            <person name="Zhong W.-Y."/>
            <person name="Peng D.-H."/>
            <person name="Ahmad S."/>
            <person name="Lan S."/>
            <person name="Zhang J.-S."/>
            <person name="Tsai W.-C."/>
            <person name="Van De Peer Y."/>
            <person name="Liu Z.-J."/>
        </authorList>
    </citation>
    <scope>NUCLEOTIDE SEQUENCE</scope>
    <source>
        <strain evidence="6">SCP</strain>
        <tissue evidence="6">Leaves</tissue>
    </source>
</reference>
<dbReference type="InterPro" id="IPR000535">
    <property type="entry name" value="MSP_dom"/>
</dbReference>
<comment type="caution">
    <text evidence="6">The sequence shown here is derived from an EMBL/GenBank/DDBJ whole genome shotgun (WGS) entry which is preliminary data.</text>
</comment>
<dbReference type="PROSITE" id="PS50202">
    <property type="entry name" value="MSP"/>
    <property type="match status" value="1"/>
</dbReference>
<comment type="similarity">
    <text evidence="1">Belongs to the VAMP-associated protein (VAP) (TC 9.B.17) family.</text>
</comment>
<evidence type="ECO:0000256" key="1">
    <source>
        <dbReference type="ARBA" id="ARBA00008932"/>
    </source>
</evidence>
<dbReference type="GO" id="GO:0090158">
    <property type="term" value="P:endoplasmic reticulum membrane organization"/>
    <property type="evidence" value="ECO:0007669"/>
    <property type="project" value="TreeGrafter"/>
</dbReference>
<sequence length="236" mass="26630">MSGSQLITIHPEELIFQVEPEKQCYCDLKVANNTEHHVAFKVKTTTPKKYFVRPNTGVVQPWDSRVVTVTLQAQREYPPDLQCRDKFLLQSTVVPPTTTDIDEIPQNTFNKEGGKEIQELKLRVVYTPATESGNGNSDSYSGVTSSGNRGTRRSSDALSAISRTTIEDVQLIQRLKEEREVIIQQNRQMQQELETLKKRRNRKGETGFSLPFAAFVGLIGITLGFLLNLMFSPPTE</sequence>
<gene>
    <name evidence="6" type="ORF">QJS04_geneDACA012523</name>
</gene>
<protein>
    <submittedName>
        <fullName evidence="6">Vesicle-associated protein 2-1</fullName>
    </submittedName>
</protein>
<keyword evidence="4" id="KW-0472">Membrane</keyword>
<dbReference type="InterPro" id="IPR008962">
    <property type="entry name" value="PapD-like_sf"/>
</dbReference>
<feature type="domain" description="MSP" evidence="5">
    <location>
        <begin position="6"/>
        <end position="127"/>
    </location>
</feature>
<dbReference type="EMBL" id="JAUJYN010000004">
    <property type="protein sequence ID" value="KAK1273440.1"/>
    <property type="molecule type" value="Genomic_DNA"/>
</dbReference>
<feature type="coiled-coil region" evidence="2">
    <location>
        <begin position="172"/>
        <end position="206"/>
    </location>
</feature>
<evidence type="ECO:0000256" key="4">
    <source>
        <dbReference type="SAM" id="Phobius"/>
    </source>
</evidence>
<feature type="compositionally biased region" description="Polar residues" evidence="3">
    <location>
        <begin position="129"/>
        <end position="140"/>
    </location>
</feature>
<feature type="transmembrane region" description="Helical" evidence="4">
    <location>
        <begin position="208"/>
        <end position="231"/>
    </location>
</feature>
<dbReference type="AlphaFoldDB" id="A0AAV9BA11"/>
<dbReference type="FunFam" id="2.60.40.10:FF:000813">
    <property type="entry name" value="Vesicle-associated protein 1-1"/>
    <property type="match status" value="1"/>
</dbReference>
<keyword evidence="2" id="KW-0175">Coiled coil</keyword>
<keyword evidence="4" id="KW-1133">Transmembrane helix</keyword>
<keyword evidence="4" id="KW-0812">Transmembrane</keyword>
<dbReference type="Pfam" id="PF00635">
    <property type="entry name" value="Motile_Sperm"/>
    <property type="match status" value="1"/>
</dbReference>
<evidence type="ECO:0000256" key="3">
    <source>
        <dbReference type="SAM" id="MobiDB-lite"/>
    </source>
</evidence>
<evidence type="ECO:0000256" key="2">
    <source>
        <dbReference type="SAM" id="Coils"/>
    </source>
</evidence>
<dbReference type="GO" id="GO:0005789">
    <property type="term" value="C:endoplasmic reticulum membrane"/>
    <property type="evidence" value="ECO:0007669"/>
    <property type="project" value="InterPro"/>
</dbReference>
<evidence type="ECO:0000313" key="7">
    <source>
        <dbReference type="Proteomes" id="UP001179952"/>
    </source>
</evidence>
<dbReference type="PIRSF" id="PIRSF019693">
    <property type="entry name" value="VAMP-associated"/>
    <property type="match status" value="1"/>
</dbReference>
<dbReference type="PANTHER" id="PTHR10809:SF42">
    <property type="entry name" value="VESICLE-ASSOCIATED PROTEIN 2-1"/>
    <property type="match status" value="1"/>
</dbReference>
<accession>A0AAV9BA11</accession>
<dbReference type="GO" id="GO:0005886">
    <property type="term" value="C:plasma membrane"/>
    <property type="evidence" value="ECO:0007669"/>
    <property type="project" value="TreeGrafter"/>
</dbReference>
<dbReference type="SUPFAM" id="SSF49354">
    <property type="entry name" value="PapD-like"/>
    <property type="match status" value="1"/>
</dbReference>
<keyword evidence="7" id="KW-1185">Reference proteome</keyword>
<dbReference type="Gene3D" id="2.60.40.10">
    <property type="entry name" value="Immunoglobulins"/>
    <property type="match status" value="1"/>
</dbReference>
<dbReference type="InterPro" id="IPR013783">
    <property type="entry name" value="Ig-like_fold"/>
</dbReference>
<feature type="region of interest" description="Disordered" evidence="3">
    <location>
        <begin position="129"/>
        <end position="156"/>
    </location>
</feature>
<reference evidence="6" key="1">
    <citation type="journal article" date="2023" name="Nat. Commun.">
        <title>Diploid and tetraploid genomes of Acorus and the evolution of monocots.</title>
        <authorList>
            <person name="Ma L."/>
            <person name="Liu K.W."/>
            <person name="Li Z."/>
            <person name="Hsiao Y.Y."/>
            <person name="Qi Y."/>
            <person name="Fu T."/>
            <person name="Tang G.D."/>
            <person name="Zhang D."/>
            <person name="Sun W.H."/>
            <person name="Liu D.K."/>
            <person name="Li Y."/>
            <person name="Chen G.Z."/>
            <person name="Liu X.D."/>
            <person name="Liao X.Y."/>
            <person name="Jiang Y.T."/>
            <person name="Yu X."/>
            <person name="Hao Y."/>
            <person name="Huang J."/>
            <person name="Zhao X.W."/>
            <person name="Ke S."/>
            <person name="Chen Y.Y."/>
            <person name="Wu W.L."/>
            <person name="Hsu J.L."/>
            <person name="Lin Y.F."/>
            <person name="Huang M.D."/>
            <person name="Li C.Y."/>
            <person name="Huang L."/>
            <person name="Wang Z.W."/>
            <person name="Zhao X."/>
            <person name="Zhong W.Y."/>
            <person name="Peng D.H."/>
            <person name="Ahmad S."/>
            <person name="Lan S."/>
            <person name="Zhang J.S."/>
            <person name="Tsai W.C."/>
            <person name="Van de Peer Y."/>
            <person name="Liu Z.J."/>
        </authorList>
    </citation>
    <scope>NUCLEOTIDE SEQUENCE</scope>
    <source>
        <strain evidence="6">SCP</strain>
    </source>
</reference>
<proteinExistence type="inferred from homology"/>
<organism evidence="6 7">
    <name type="scientific">Acorus gramineus</name>
    <name type="common">Dwarf sweet flag</name>
    <dbReference type="NCBI Taxonomy" id="55184"/>
    <lineage>
        <taxon>Eukaryota</taxon>
        <taxon>Viridiplantae</taxon>
        <taxon>Streptophyta</taxon>
        <taxon>Embryophyta</taxon>
        <taxon>Tracheophyta</taxon>
        <taxon>Spermatophyta</taxon>
        <taxon>Magnoliopsida</taxon>
        <taxon>Liliopsida</taxon>
        <taxon>Acoraceae</taxon>
        <taxon>Acorus</taxon>
    </lineage>
</organism>
<evidence type="ECO:0000259" key="5">
    <source>
        <dbReference type="PROSITE" id="PS50202"/>
    </source>
</evidence>
<dbReference type="Proteomes" id="UP001179952">
    <property type="component" value="Unassembled WGS sequence"/>
</dbReference>
<name>A0AAV9BA11_ACOGR</name>
<dbReference type="GO" id="GO:0061817">
    <property type="term" value="P:endoplasmic reticulum-plasma membrane tethering"/>
    <property type="evidence" value="ECO:0007669"/>
    <property type="project" value="TreeGrafter"/>
</dbReference>
<evidence type="ECO:0000313" key="6">
    <source>
        <dbReference type="EMBL" id="KAK1273440.1"/>
    </source>
</evidence>
<dbReference type="InterPro" id="IPR016763">
    <property type="entry name" value="VAP"/>
</dbReference>